<dbReference type="HOGENOM" id="CLU_1167651_0_0_1"/>
<accession>F0WFQ3</accession>
<evidence type="ECO:0000313" key="1">
    <source>
        <dbReference type="EMBL" id="CCA20036.1"/>
    </source>
</evidence>
<dbReference type="EMBL" id="FR824129">
    <property type="protein sequence ID" value="CCA20036.1"/>
    <property type="molecule type" value="Genomic_DNA"/>
</dbReference>
<organism evidence="1">
    <name type="scientific">Albugo laibachii Nc14</name>
    <dbReference type="NCBI Taxonomy" id="890382"/>
    <lineage>
        <taxon>Eukaryota</taxon>
        <taxon>Sar</taxon>
        <taxon>Stramenopiles</taxon>
        <taxon>Oomycota</taxon>
        <taxon>Peronosporomycetes</taxon>
        <taxon>Albuginales</taxon>
        <taxon>Albuginaceae</taxon>
        <taxon>Albugo</taxon>
    </lineage>
</organism>
<reference evidence="1" key="2">
    <citation type="submission" date="2011-02" db="EMBL/GenBank/DDBJ databases">
        <authorList>
            <person name="MacLean D."/>
        </authorList>
    </citation>
    <scope>NUCLEOTIDE SEQUENCE</scope>
</reference>
<sequence length="238" mass="27438">MQTVEEQRKRIAQLELCLKLKDMRYNQLMSDHEQLESDHKELFTHAVSLEEQITLLQTQESDRASVARTSGAPKLKMKARMTNWNESMLRSQEKCQRMAFSRHQARCTASLASRWTISRLHPVLSSAQQSKSCMLDIIHVKRITRRNGAGNTRFGPIEHVIFLAVARNYERAIHVDWKDVTVAIVLVLMLSCKPSWSFNVHSNLSLRKDCVRSNAMKVIQNNNIRLDCGKISFSRSKT</sequence>
<dbReference type="AlphaFoldDB" id="F0WFQ3"/>
<name>F0WFQ3_9STRA</name>
<proteinExistence type="predicted"/>
<reference evidence="1" key="1">
    <citation type="journal article" date="2011" name="PLoS Biol.">
        <title>Gene gain and loss during evolution of obligate parasitism in the white rust pathogen of Arabidopsis thaliana.</title>
        <authorList>
            <person name="Kemen E."/>
            <person name="Gardiner A."/>
            <person name="Schultz-Larsen T."/>
            <person name="Kemen A.C."/>
            <person name="Balmuth A.L."/>
            <person name="Robert-Seilaniantz A."/>
            <person name="Bailey K."/>
            <person name="Holub E."/>
            <person name="Studholme D.J."/>
            <person name="Maclean D."/>
            <person name="Jones J.D."/>
        </authorList>
    </citation>
    <scope>NUCLEOTIDE SEQUENCE</scope>
</reference>
<gene>
    <name evidence="1" type="primary">AlNc14C84G5437</name>
    <name evidence="1" type="ORF">ALNC14_061790</name>
</gene>
<protein>
    <submittedName>
        <fullName evidence="1">AlNc14C84G5437 protein</fullName>
    </submittedName>
</protein>